<keyword evidence="8" id="KW-0969">Cilium</keyword>
<dbReference type="GO" id="GO:0009424">
    <property type="term" value="C:bacterial-type flagellum hook"/>
    <property type="evidence" value="ECO:0007669"/>
    <property type="project" value="InterPro"/>
</dbReference>
<comment type="subcellular location">
    <subcellularLocation>
        <location evidence="1">Bacterial flagellum</location>
    </subcellularLocation>
    <subcellularLocation>
        <location evidence="2">Secreted</location>
    </subcellularLocation>
</comment>
<dbReference type="InterPro" id="IPR001492">
    <property type="entry name" value="Flagellin"/>
</dbReference>
<dbReference type="InterPro" id="IPR013384">
    <property type="entry name" value="Flagell_FlgL"/>
</dbReference>
<organism evidence="8 9">
    <name type="scientific">Biostraticola tofi</name>
    <dbReference type="NCBI Taxonomy" id="466109"/>
    <lineage>
        <taxon>Bacteria</taxon>
        <taxon>Pseudomonadati</taxon>
        <taxon>Pseudomonadota</taxon>
        <taxon>Gammaproteobacteria</taxon>
        <taxon>Enterobacterales</taxon>
        <taxon>Bruguierivoracaceae</taxon>
        <taxon>Biostraticola</taxon>
    </lineage>
</organism>
<dbReference type="NCBIfam" id="TIGR02550">
    <property type="entry name" value="flagell_flgL"/>
    <property type="match status" value="1"/>
</dbReference>
<evidence type="ECO:0000256" key="1">
    <source>
        <dbReference type="ARBA" id="ARBA00004365"/>
    </source>
</evidence>
<evidence type="ECO:0000313" key="8">
    <source>
        <dbReference type="EMBL" id="TCV95549.1"/>
    </source>
</evidence>
<protein>
    <submittedName>
        <fullName evidence="8">Flagellar hook-associated protein 3 FlgL</fullName>
    </submittedName>
</protein>
<evidence type="ECO:0000256" key="6">
    <source>
        <dbReference type="SAM" id="MobiDB-lite"/>
    </source>
</evidence>
<feature type="region of interest" description="Disordered" evidence="6">
    <location>
        <begin position="1"/>
        <end position="22"/>
    </location>
</feature>
<feature type="domain" description="Flagellin N-terminal" evidence="7">
    <location>
        <begin position="3"/>
        <end position="141"/>
    </location>
</feature>
<proteinExistence type="inferred from homology"/>
<name>A0A4V2W4F9_9GAMM</name>
<dbReference type="InterPro" id="IPR001029">
    <property type="entry name" value="Flagellin_N"/>
</dbReference>
<dbReference type="EMBL" id="SMCR01000005">
    <property type="protein sequence ID" value="TCV95549.1"/>
    <property type="molecule type" value="Genomic_DNA"/>
</dbReference>
<dbReference type="Pfam" id="PF00669">
    <property type="entry name" value="Flagellin_N"/>
    <property type="match status" value="1"/>
</dbReference>
<dbReference type="GO" id="GO:0071973">
    <property type="term" value="P:bacterial-type flagellum-dependent cell motility"/>
    <property type="evidence" value="ECO:0007669"/>
    <property type="project" value="InterPro"/>
</dbReference>
<keyword evidence="5" id="KW-0975">Bacterial flagellum</keyword>
<dbReference type="PANTHER" id="PTHR42792:SF1">
    <property type="entry name" value="FLAGELLAR HOOK-ASSOCIATED PROTEIN 3"/>
    <property type="match status" value="1"/>
</dbReference>
<gene>
    <name evidence="8" type="ORF">EDC52_105152</name>
</gene>
<comment type="caution">
    <text evidence="8">The sequence shown here is derived from an EMBL/GenBank/DDBJ whole genome shotgun (WGS) entry which is preliminary data.</text>
</comment>
<dbReference type="Proteomes" id="UP000295719">
    <property type="component" value="Unassembled WGS sequence"/>
</dbReference>
<keyword evidence="9" id="KW-1185">Reference proteome</keyword>
<dbReference type="GO" id="GO:0005576">
    <property type="term" value="C:extracellular region"/>
    <property type="evidence" value="ECO:0007669"/>
    <property type="project" value="UniProtKB-SubCell"/>
</dbReference>
<dbReference type="RefSeq" id="WP_131865653.1">
    <property type="nucleotide sequence ID" value="NZ_SMCR01000005.1"/>
</dbReference>
<evidence type="ECO:0000256" key="5">
    <source>
        <dbReference type="ARBA" id="ARBA00023143"/>
    </source>
</evidence>
<evidence type="ECO:0000256" key="2">
    <source>
        <dbReference type="ARBA" id="ARBA00004613"/>
    </source>
</evidence>
<accession>A0A4V2W4F9</accession>
<dbReference type="GO" id="GO:0005198">
    <property type="term" value="F:structural molecule activity"/>
    <property type="evidence" value="ECO:0007669"/>
    <property type="project" value="InterPro"/>
</dbReference>
<dbReference type="OrthoDB" id="9768249at2"/>
<sequence>MRVSTSMMYQQHSSNITQSNSNYNDRATRLASQRSHLLPSDDPFAASQAVKTQHELARNEQYASARDNAIGALGLEDNALSDIFDAIQTAKTKIVQAGDGALSNEDRASLALELESLRERLYSLGNTRDSAGNYIFAGTKTDAPPFVKNNGVITYQGSDAAISQKVGESRDMAVGHIGSEVFSSGGHDIFASLDNAITALRTPVNTDDEREALRQVLDGANITMKAMINQGGRIQSEVGTNLRELDMLESSGAKQQIDLTDKFQKYVGSDSDSLVTMIGQSKMAEVAVQISMSTFQTMQSLSLFNLIR</sequence>
<evidence type="ECO:0000313" key="9">
    <source>
        <dbReference type="Proteomes" id="UP000295719"/>
    </source>
</evidence>
<comment type="similarity">
    <text evidence="3">Belongs to the bacterial flagellin family.</text>
</comment>
<evidence type="ECO:0000259" key="7">
    <source>
        <dbReference type="Pfam" id="PF00669"/>
    </source>
</evidence>
<keyword evidence="8" id="KW-0282">Flagellum</keyword>
<dbReference type="Gene3D" id="1.20.1330.10">
    <property type="entry name" value="f41 fragment of flagellin, N-terminal domain"/>
    <property type="match status" value="1"/>
</dbReference>
<dbReference type="SUPFAM" id="SSF64518">
    <property type="entry name" value="Phase 1 flagellin"/>
    <property type="match status" value="1"/>
</dbReference>
<evidence type="ECO:0000256" key="4">
    <source>
        <dbReference type="ARBA" id="ARBA00022525"/>
    </source>
</evidence>
<dbReference type="PANTHER" id="PTHR42792">
    <property type="entry name" value="FLAGELLIN"/>
    <property type="match status" value="1"/>
</dbReference>
<dbReference type="AlphaFoldDB" id="A0A4V2W4F9"/>
<keyword evidence="4" id="KW-0964">Secreted</keyword>
<reference evidence="8 9" key="1">
    <citation type="submission" date="2019-03" db="EMBL/GenBank/DDBJ databases">
        <title>Genomic Encyclopedia of Type Strains, Phase IV (KMG-IV): sequencing the most valuable type-strain genomes for metagenomic binning, comparative biology and taxonomic classification.</title>
        <authorList>
            <person name="Goeker M."/>
        </authorList>
    </citation>
    <scope>NUCLEOTIDE SEQUENCE [LARGE SCALE GENOMIC DNA]</scope>
    <source>
        <strain evidence="8 9">DSM 19580</strain>
    </source>
</reference>
<evidence type="ECO:0000256" key="3">
    <source>
        <dbReference type="ARBA" id="ARBA00005709"/>
    </source>
</evidence>
<keyword evidence="8" id="KW-0966">Cell projection</keyword>